<proteinExistence type="predicted"/>
<dbReference type="EMBL" id="CM056809">
    <property type="protein sequence ID" value="KAJ8650965.1"/>
    <property type="molecule type" value="Genomic_DNA"/>
</dbReference>
<accession>A0ACC2MYY9</accession>
<keyword evidence="2" id="KW-1185">Reference proteome</keyword>
<reference evidence="1 2" key="1">
    <citation type="journal article" date="2022" name="Hortic Res">
        <title>A haplotype resolved chromosomal level avocado genome allows analysis of novel avocado genes.</title>
        <authorList>
            <person name="Nath O."/>
            <person name="Fletcher S.J."/>
            <person name="Hayward A."/>
            <person name="Shaw L.M."/>
            <person name="Masouleh A.K."/>
            <person name="Furtado A."/>
            <person name="Henry R.J."/>
            <person name="Mitter N."/>
        </authorList>
    </citation>
    <scope>NUCLEOTIDE SEQUENCE [LARGE SCALE GENOMIC DNA]</scope>
    <source>
        <strain evidence="2">cv. Hass</strain>
    </source>
</reference>
<evidence type="ECO:0000313" key="1">
    <source>
        <dbReference type="EMBL" id="KAJ8650965.1"/>
    </source>
</evidence>
<name>A0ACC2MYY9_PERAE</name>
<evidence type="ECO:0000313" key="2">
    <source>
        <dbReference type="Proteomes" id="UP001234297"/>
    </source>
</evidence>
<protein>
    <submittedName>
        <fullName evidence="1">Uncharacterized protein</fullName>
    </submittedName>
</protein>
<dbReference type="Proteomes" id="UP001234297">
    <property type="component" value="Chromosome 1"/>
</dbReference>
<gene>
    <name evidence="1" type="ORF">MRB53_003988</name>
</gene>
<sequence length="86" mass="9817">MATDEALYFTDSNGDGTYLIFILEIESSHVFQILPKLITGNLVVDSMSAVHQIHRKVAKKIEEDLDDNNDLILDRGYVYYVSLFFS</sequence>
<comment type="caution">
    <text evidence="1">The sequence shown here is derived from an EMBL/GenBank/DDBJ whole genome shotgun (WGS) entry which is preliminary data.</text>
</comment>
<organism evidence="1 2">
    <name type="scientific">Persea americana</name>
    <name type="common">Avocado</name>
    <dbReference type="NCBI Taxonomy" id="3435"/>
    <lineage>
        <taxon>Eukaryota</taxon>
        <taxon>Viridiplantae</taxon>
        <taxon>Streptophyta</taxon>
        <taxon>Embryophyta</taxon>
        <taxon>Tracheophyta</taxon>
        <taxon>Spermatophyta</taxon>
        <taxon>Magnoliopsida</taxon>
        <taxon>Magnoliidae</taxon>
        <taxon>Laurales</taxon>
        <taxon>Lauraceae</taxon>
        <taxon>Persea</taxon>
    </lineage>
</organism>